<dbReference type="AlphaFoldDB" id="A0A9E4ZH25"/>
<dbReference type="Proteomes" id="UP001056766">
    <property type="component" value="Unassembled WGS sequence"/>
</dbReference>
<accession>A0A9E4ZH25</accession>
<reference evidence="1" key="1">
    <citation type="journal article" date="2021" name="mSystems">
        <title>Bacteria and Archaea Synergistically Convert Glycine Betaine to Biogenic Methane in the Formosa Cold Seep of the South China Sea.</title>
        <authorList>
            <person name="Li L."/>
            <person name="Zhang W."/>
            <person name="Zhang S."/>
            <person name="Song L."/>
            <person name="Sun Q."/>
            <person name="Zhang H."/>
            <person name="Xiang H."/>
            <person name="Dong X."/>
        </authorList>
    </citation>
    <scope>NUCLEOTIDE SEQUENCE</scope>
    <source>
        <strain evidence="1">LLY</strain>
    </source>
</reference>
<name>A0A9E4ZH25_9EURY</name>
<proteinExistence type="predicted"/>
<dbReference type="RefSeq" id="WP_250869078.1">
    <property type="nucleotide sequence ID" value="NZ_JAGSOI010000068.1"/>
</dbReference>
<keyword evidence="2" id="KW-1185">Reference proteome</keyword>
<gene>
    <name evidence="1" type="ORF">KDK67_12235</name>
</gene>
<evidence type="ECO:0000313" key="1">
    <source>
        <dbReference type="EMBL" id="MCM1987738.1"/>
    </source>
</evidence>
<dbReference type="EMBL" id="JAGSOI010000068">
    <property type="protein sequence ID" value="MCM1987738.1"/>
    <property type="molecule type" value="Genomic_DNA"/>
</dbReference>
<protein>
    <submittedName>
        <fullName evidence="1">Uncharacterized protein</fullName>
    </submittedName>
</protein>
<comment type="caution">
    <text evidence="1">The sequence shown here is derived from an EMBL/GenBank/DDBJ whole genome shotgun (WGS) entry which is preliminary data.</text>
</comment>
<reference evidence="1" key="2">
    <citation type="submission" date="2021-04" db="EMBL/GenBank/DDBJ databases">
        <authorList>
            <person name="Dong X."/>
        </authorList>
    </citation>
    <scope>NUCLEOTIDE SEQUENCE</scope>
    <source>
        <strain evidence="1">LLY</strain>
    </source>
</reference>
<organism evidence="1 2">
    <name type="scientific">Methanococcoides seepicolus</name>
    <dbReference type="NCBI Taxonomy" id="2828780"/>
    <lineage>
        <taxon>Archaea</taxon>
        <taxon>Methanobacteriati</taxon>
        <taxon>Methanobacteriota</taxon>
        <taxon>Stenosarchaea group</taxon>
        <taxon>Methanomicrobia</taxon>
        <taxon>Methanosarcinales</taxon>
        <taxon>Methanosarcinaceae</taxon>
        <taxon>Methanococcoides</taxon>
    </lineage>
</organism>
<sequence>MDVKKAQEFVNEKLVSDFILKLTPEKAREIGINHRSALAYLKKKAKDGSLNFKAKNVNRAVNYI</sequence>
<evidence type="ECO:0000313" key="2">
    <source>
        <dbReference type="Proteomes" id="UP001056766"/>
    </source>
</evidence>